<organism evidence="6 7">
    <name type="scientific">Methanosuratincola subterraneus</name>
    <dbReference type="NCBI Taxonomy" id="2593994"/>
    <lineage>
        <taxon>Archaea</taxon>
        <taxon>Thermoproteota</taxon>
        <taxon>Methanosuratincolia</taxon>
        <taxon>Candidatus Methanomethylicales</taxon>
        <taxon>Candidatus Methanomethylicaceae</taxon>
        <taxon>Candidatus Methanosuratincola (ex Vanwonterghem et al. 2016)</taxon>
    </lineage>
</organism>
<dbReference type="NCBIfam" id="TIGR01230">
    <property type="entry name" value="agmatinase"/>
    <property type="match status" value="1"/>
</dbReference>
<feature type="binding site" evidence="4">
    <location>
        <position position="138"/>
    </location>
    <ligand>
        <name>Mn(2+)</name>
        <dbReference type="ChEBI" id="CHEBI:29035"/>
        <label>1</label>
    </ligand>
</feature>
<comment type="similarity">
    <text evidence="1">Belongs to the arginase family. Agmatinase subfamily.</text>
</comment>
<sequence>MPNTPFYLDPQPIYFGGFKREYADSDFALFGVPFDCTSSYRPGSRFGPDAIREASANIETWSWRTGMDFEDLKVHDLGNVAVVYGDAAETIRRVADTVEDINSTRKVPIMLGGEHLITLGSAKAIKDCAFVSFDAHFDLRDEYLSNKLSHACVMRRIMEEEGKERVLLCGVRATFGEEVRWVKENGIRYMTSRDLLREGVGSSSSWLKEQLKDAGKIYISIDMDVVDPAYAPGVGNPEPEGIAPSLLLDILGEIIDERVVGFDLVEVAPHYDNGRTAVLASKMIFEICTMIEQARK</sequence>
<evidence type="ECO:0000256" key="5">
    <source>
        <dbReference type="RuleBase" id="RU003684"/>
    </source>
</evidence>
<name>A0A444L8A7_METS7</name>
<comment type="cofactor">
    <cofactor evidence="4">
        <name>Mn(2+)</name>
        <dbReference type="ChEBI" id="CHEBI:29035"/>
    </cofactor>
    <text evidence="4">Binds 2 manganese ions per subunit.</text>
</comment>
<dbReference type="PROSITE" id="PS01053">
    <property type="entry name" value="ARGINASE_1"/>
    <property type="match status" value="1"/>
</dbReference>
<dbReference type="PROSITE" id="PS51409">
    <property type="entry name" value="ARGINASE_2"/>
    <property type="match status" value="1"/>
</dbReference>
<dbReference type="InterPro" id="IPR005925">
    <property type="entry name" value="Agmatinase-rel"/>
</dbReference>
<feature type="binding site" evidence="4">
    <location>
        <position position="222"/>
    </location>
    <ligand>
        <name>Mn(2+)</name>
        <dbReference type="ChEBI" id="CHEBI:29035"/>
        <label>1</label>
    </ligand>
</feature>
<dbReference type="PIRSF" id="PIRSF036979">
    <property type="entry name" value="Arginase"/>
    <property type="match status" value="1"/>
</dbReference>
<comment type="caution">
    <text evidence="6">The sequence shown here is derived from an EMBL/GenBank/DDBJ whole genome shotgun (WGS) entry which is preliminary data.</text>
</comment>
<reference evidence="6 7" key="1">
    <citation type="submission" date="2018-12" db="EMBL/GenBank/DDBJ databases">
        <title>The complete genome of the methanogenic archaea of the candidate phylum Verstraetearchaeota, obtained from the metagenome of underground thermal water.</title>
        <authorList>
            <person name="Kadnikov V.V."/>
            <person name="Mardanov A.V."/>
            <person name="Beletsky A.V."/>
            <person name="Karnachuk O.V."/>
            <person name="Ravin N.V."/>
        </authorList>
    </citation>
    <scope>NUCLEOTIDE SEQUENCE [LARGE SCALE GENOMIC DNA]</scope>
    <source>
        <strain evidence="6">Ch88</strain>
    </source>
</reference>
<accession>A0A444L8A7</accession>
<dbReference type="InterPro" id="IPR006035">
    <property type="entry name" value="Ureohydrolase"/>
</dbReference>
<feature type="binding site" evidence="4">
    <location>
        <position position="224"/>
    </location>
    <ligand>
        <name>Mn(2+)</name>
        <dbReference type="ChEBI" id="CHEBI:29035"/>
        <label>1</label>
    </ligand>
</feature>
<evidence type="ECO:0000313" key="7">
    <source>
        <dbReference type="Proteomes" id="UP000288215"/>
    </source>
</evidence>
<evidence type="ECO:0000256" key="3">
    <source>
        <dbReference type="ARBA" id="ARBA00022801"/>
    </source>
</evidence>
<dbReference type="Gene3D" id="3.40.800.10">
    <property type="entry name" value="Ureohydrolase domain"/>
    <property type="match status" value="1"/>
</dbReference>
<dbReference type="Pfam" id="PF00491">
    <property type="entry name" value="Arginase"/>
    <property type="match status" value="1"/>
</dbReference>
<evidence type="ECO:0000256" key="4">
    <source>
        <dbReference type="PIRSR" id="PIRSR036979-1"/>
    </source>
</evidence>
<keyword evidence="4" id="KW-0464">Manganese</keyword>
<dbReference type="AlphaFoldDB" id="A0A444L8A7"/>
<dbReference type="CDD" id="cd11593">
    <property type="entry name" value="Agmatinase-like_2"/>
    <property type="match status" value="1"/>
</dbReference>
<evidence type="ECO:0000256" key="1">
    <source>
        <dbReference type="ARBA" id="ARBA00009227"/>
    </source>
</evidence>
<dbReference type="InterPro" id="IPR023696">
    <property type="entry name" value="Ureohydrolase_dom_sf"/>
</dbReference>
<feature type="binding site" evidence="4">
    <location>
        <position position="134"/>
    </location>
    <ligand>
        <name>Mn(2+)</name>
        <dbReference type="ChEBI" id="CHEBI:29035"/>
        <label>1</label>
    </ligand>
</feature>
<dbReference type="PANTHER" id="PTHR11358:SF26">
    <property type="entry name" value="GUANIDINO ACID HYDROLASE, MITOCHONDRIAL"/>
    <property type="match status" value="1"/>
</dbReference>
<keyword evidence="2 4" id="KW-0479">Metal-binding</keyword>
<evidence type="ECO:0000313" key="6">
    <source>
        <dbReference type="EMBL" id="RWX73811.1"/>
    </source>
</evidence>
<dbReference type="Proteomes" id="UP000288215">
    <property type="component" value="Unassembled WGS sequence"/>
</dbReference>
<dbReference type="GO" id="GO:0008783">
    <property type="term" value="F:agmatinase activity"/>
    <property type="evidence" value="ECO:0007669"/>
    <property type="project" value="TreeGrafter"/>
</dbReference>
<keyword evidence="3 5" id="KW-0378">Hydrolase</keyword>
<dbReference type="PANTHER" id="PTHR11358">
    <property type="entry name" value="ARGINASE/AGMATINASE"/>
    <property type="match status" value="1"/>
</dbReference>
<dbReference type="GO" id="GO:0046872">
    <property type="term" value="F:metal ion binding"/>
    <property type="evidence" value="ECO:0007669"/>
    <property type="project" value="UniProtKB-KW"/>
</dbReference>
<gene>
    <name evidence="6" type="ORF">Metus_0590</name>
</gene>
<feature type="binding site" evidence="4">
    <location>
        <position position="136"/>
    </location>
    <ligand>
        <name>Mn(2+)</name>
        <dbReference type="ChEBI" id="CHEBI:29035"/>
        <label>1</label>
    </ligand>
</feature>
<proteinExistence type="inferred from homology"/>
<dbReference type="SUPFAM" id="SSF52768">
    <property type="entry name" value="Arginase/deacetylase"/>
    <property type="match status" value="1"/>
</dbReference>
<dbReference type="InterPro" id="IPR020855">
    <property type="entry name" value="Ureohydrolase_Mn_BS"/>
</dbReference>
<evidence type="ECO:0000256" key="2">
    <source>
        <dbReference type="ARBA" id="ARBA00022723"/>
    </source>
</evidence>
<protein>
    <submittedName>
        <fullName evidence="6">Agmatinase</fullName>
    </submittedName>
</protein>
<dbReference type="GO" id="GO:0033389">
    <property type="term" value="P:putrescine biosynthetic process from arginine, via agmatine"/>
    <property type="evidence" value="ECO:0007669"/>
    <property type="project" value="TreeGrafter"/>
</dbReference>
<feature type="binding site" evidence="4">
    <location>
        <position position="115"/>
    </location>
    <ligand>
        <name>Mn(2+)</name>
        <dbReference type="ChEBI" id="CHEBI:29035"/>
        <label>1</label>
    </ligand>
</feature>
<dbReference type="EMBL" id="RXGA01000002">
    <property type="protein sequence ID" value="RWX73811.1"/>
    <property type="molecule type" value="Genomic_DNA"/>
</dbReference>